<dbReference type="KEGG" id="vg:63210233"/>
<evidence type="ECO:0000313" key="1">
    <source>
        <dbReference type="EMBL" id="QNJ56673.1"/>
    </source>
</evidence>
<protein>
    <submittedName>
        <fullName evidence="1">Uncharacterized protein</fullName>
    </submittedName>
</protein>
<accession>A0A7G8LHF1</accession>
<dbReference type="Proteomes" id="UP000515890">
    <property type="component" value="Segment"/>
</dbReference>
<organism evidence="1 2">
    <name type="scientific">Mycobacterium phage Aziz</name>
    <dbReference type="NCBI Taxonomy" id="2762281"/>
    <lineage>
        <taxon>Viruses</taxon>
        <taxon>Duplodnaviria</taxon>
        <taxon>Heunggongvirae</taxon>
        <taxon>Uroviricota</taxon>
        <taxon>Caudoviricetes</taxon>
        <taxon>Vilmaviridae</taxon>
        <taxon>Mclasvirinae</taxon>
        <taxon>Reyvirus</taxon>
        <taxon>Reyvirus aziz</taxon>
    </lineage>
</organism>
<reference evidence="1 2" key="1">
    <citation type="submission" date="2020-06" db="EMBL/GenBank/DDBJ databases">
        <authorList>
            <person name="Ruesch T."/>
            <person name="Stepniewski C."/>
            <person name="Ballard C."/>
            <person name="Battaglia S."/>
            <person name="Diaz I."/>
            <person name="Engley A."/>
            <person name="Erickson A."/>
            <person name="Ernst L."/>
            <person name="Gonzales E."/>
            <person name="Haider A."/>
            <person name="Harrison M."/>
            <person name="Moore J."/>
            <person name="Paratore J."/>
            <person name="Rafanan A."/>
            <person name="Storz S."/>
            <person name="Poxleitner M.K."/>
            <person name="Anders K.R."/>
            <person name="Garlena R.A."/>
            <person name="Russell D.A."/>
            <person name="Pope W.H."/>
            <person name="Jacobs-Sera D."/>
            <person name="Hatfull G.F."/>
        </authorList>
    </citation>
    <scope>NUCLEOTIDE SEQUENCE [LARGE SCALE GENOMIC DNA]</scope>
</reference>
<keyword evidence="2" id="KW-1185">Reference proteome</keyword>
<dbReference type="EMBL" id="MT658802">
    <property type="protein sequence ID" value="QNJ56673.1"/>
    <property type="molecule type" value="Genomic_DNA"/>
</dbReference>
<dbReference type="RefSeq" id="YP_010013618.1">
    <property type="nucleotide sequence ID" value="NC_053513.1"/>
</dbReference>
<sequence length="96" mass="10532">MSAQLSVLVEFKDGKPTLTINGVSRSYTRKGAAANYAETTTRATKRRNEWNSARGYNSLVEPVPDIRVLTLTIPDDGPVGDGIWPELVPEVAVEWS</sequence>
<reference evidence="2" key="2">
    <citation type="journal article" date="2021" name="Microbiol. Resour. Announc.">
        <title>Genome Sequences of Subcluster M2 Mycobacteriophages Estes and Aziz.</title>
        <authorList>
            <person name="Fitzgerald S.K."/>
            <person name="Johnson E.H."/>
            <person name="Storz S.H.R."/>
            <person name="Ballard C."/>
            <person name="Battaglia S."/>
            <person name="Boice M."/>
            <person name="Bramwell-Butcher J."/>
            <person name="Dedinsky M."/>
            <person name="DeKlotz J."/>
            <person name="Diaz I."/>
            <person name="Engley A."/>
            <person name="Ernst L."/>
            <person name="Gonzales E."/>
            <person name="Groscost A."/>
            <person name="Grosser P."/>
            <person name="Haider A."/>
            <person name="Harrison M."/>
            <person name="Husler K."/>
            <person name="Lau J."/>
            <person name="Monlux M."/>
            <person name="Paratore J."/>
            <person name="Ruesch T."/>
            <person name="Schlesinger M."/>
            <person name="Scholes A."/>
            <person name="Poxleitner M.K."/>
            <person name="Anders K.R."/>
        </authorList>
    </citation>
    <scope>NUCLEOTIDE SEQUENCE [LARGE SCALE GENOMIC DNA]</scope>
</reference>
<proteinExistence type="predicted"/>
<evidence type="ECO:0000313" key="2">
    <source>
        <dbReference type="Proteomes" id="UP000515890"/>
    </source>
</evidence>
<name>A0A7G8LHF1_9CAUD</name>
<gene>
    <name evidence="1" type="primary">13</name>
    <name evidence="1" type="ORF">SEA_AZIZ_13</name>
</gene>
<dbReference type="GeneID" id="63210233"/>